<dbReference type="AlphaFoldDB" id="A0A239EXN0"/>
<keyword evidence="3" id="KW-1185">Reference proteome</keyword>
<dbReference type="Proteomes" id="UP000198420">
    <property type="component" value="Unassembled WGS sequence"/>
</dbReference>
<dbReference type="InterPro" id="IPR013083">
    <property type="entry name" value="Znf_RING/FYVE/PHD"/>
</dbReference>
<proteinExistence type="predicted"/>
<sequence length="71" mass="7584">MPLPKIGAHDVSCEHLICARCSNPVVEGRCPTCREARSELHDHGPSVPPAVVLAVLVALLFAALVLQRVYG</sequence>
<dbReference type="EMBL" id="FZNP01000018">
    <property type="protein sequence ID" value="SNS48672.1"/>
    <property type="molecule type" value="Genomic_DNA"/>
</dbReference>
<keyword evidence="1" id="KW-0472">Membrane</keyword>
<organism evidence="2 3">
    <name type="scientific">Actinomadura mexicana</name>
    <dbReference type="NCBI Taxonomy" id="134959"/>
    <lineage>
        <taxon>Bacteria</taxon>
        <taxon>Bacillati</taxon>
        <taxon>Actinomycetota</taxon>
        <taxon>Actinomycetes</taxon>
        <taxon>Streptosporangiales</taxon>
        <taxon>Thermomonosporaceae</taxon>
        <taxon>Actinomadura</taxon>
    </lineage>
</organism>
<keyword evidence="1" id="KW-0812">Transmembrane</keyword>
<reference evidence="3" key="1">
    <citation type="submission" date="2017-06" db="EMBL/GenBank/DDBJ databases">
        <authorList>
            <person name="Varghese N."/>
            <person name="Submissions S."/>
        </authorList>
    </citation>
    <scope>NUCLEOTIDE SEQUENCE [LARGE SCALE GENOMIC DNA]</scope>
    <source>
        <strain evidence="3">DSM 44485</strain>
    </source>
</reference>
<dbReference type="Gene3D" id="3.30.40.10">
    <property type="entry name" value="Zinc/RING finger domain, C3HC4 (zinc finger)"/>
    <property type="match status" value="1"/>
</dbReference>
<accession>A0A239EXN0</accession>
<keyword evidence="1" id="KW-1133">Transmembrane helix</keyword>
<gene>
    <name evidence="2" type="ORF">SAMN06265355_118117</name>
</gene>
<protein>
    <submittedName>
        <fullName evidence="2">Uncharacterized protein</fullName>
    </submittedName>
</protein>
<evidence type="ECO:0000313" key="2">
    <source>
        <dbReference type="EMBL" id="SNS48672.1"/>
    </source>
</evidence>
<feature type="transmembrane region" description="Helical" evidence="1">
    <location>
        <begin position="47"/>
        <end position="66"/>
    </location>
</feature>
<evidence type="ECO:0000256" key="1">
    <source>
        <dbReference type="SAM" id="Phobius"/>
    </source>
</evidence>
<dbReference type="SUPFAM" id="SSF57850">
    <property type="entry name" value="RING/U-box"/>
    <property type="match status" value="1"/>
</dbReference>
<evidence type="ECO:0000313" key="3">
    <source>
        <dbReference type="Proteomes" id="UP000198420"/>
    </source>
</evidence>
<name>A0A239EXN0_9ACTN</name>